<keyword evidence="3" id="KW-0413">Isomerase</keyword>
<dbReference type="KEGG" id="acan:ACA1_128570"/>
<dbReference type="InterPro" id="IPR029045">
    <property type="entry name" value="ClpP/crotonase-like_dom_sf"/>
</dbReference>
<organism evidence="9 10">
    <name type="scientific">Acanthamoeba castellanii (strain ATCC 30010 / Neff)</name>
    <dbReference type="NCBI Taxonomy" id="1257118"/>
    <lineage>
        <taxon>Eukaryota</taxon>
        <taxon>Amoebozoa</taxon>
        <taxon>Discosea</taxon>
        <taxon>Longamoebia</taxon>
        <taxon>Centramoebida</taxon>
        <taxon>Acanthamoebidae</taxon>
        <taxon>Acanthamoeba</taxon>
    </lineage>
</organism>
<dbReference type="SUPFAM" id="SSF52096">
    <property type="entry name" value="ClpP/crotonase"/>
    <property type="match status" value="1"/>
</dbReference>
<gene>
    <name evidence="9" type="ORF">ACA1_128570</name>
</gene>
<dbReference type="STRING" id="1257118.L8GVC3"/>
<comment type="pathway">
    <text evidence="1">Lipid metabolism; fatty acid beta-oxidation.</text>
</comment>
<evidence type="ECO:0000259" key="8">
    <source>
        <dbReference type="Pfam" id="PF02737"/>
    </source>
</evidence>
<dbReference type="Pfam" id="PF00378">
    <property type="entry name" value="ECH_1"/>
    <property type="match status" value="1"/>
</dbReference>
<keyword evidence="4" id="KW-0456">Lyase</keyword>
<feature type="domain" description="3-hydroxyacyl-CoA dehydrogenase NAD binding" evidence="8">
    <location>
        <begin position="365"/>
        <end position="502"/>
    </location>
</feature>
<dbReference type="GO" id="GO:0006635">
    <property type="term" value="P:fatty acid beta-oxidation"/>
    <property type="evidence" value="ECO:0007669"/>
    <property type="project" value="TreeGrafter"/>
</dbReference>
<evidence type="ECO:0000313" key="9">
    <source>
        <dbReference type="EMBL" id="ELR16970.1"/>
    </source>
</evidence>
<dbReference type="Gene3D" id="3.90.226.10">
    <property type="entry name" value="2-enoyl-CoA Hydratase, Chain A, domain 1"/>
    <property type="match status" value="1"/>
</dbReference>
<dbReference type="CDD" id="cd06558">
    <property type="entry name" value="crotonase-like"/>
    <property type="match status" value="1"/>
</dbReference>
<dbReference type="InterPro" id="IPR036291">
    <property type="entry name" value="NAD(P)-bd_dom_sf"/>
</dbReference>
<dbReference type="PANTHER" id="PTHR23309">
    <property type="entry name" value="3-HYDROXYACYL-COA DEHYROGENASE"/>
    <property type="match status" value="1"/>
</dbReference>
<keyword evidence="5" id="KW-0511">Multifunctional enzyme</keyword>
<dbReference type="EMBL" id="KB007979">
    <property type="protein sequence ID" value="ELR16970.1"/>
    <property type="molecule type" value="Genomic_DNA"/>
</dbReference>
<evidence type="ECO:0000313" key="10">
    <source>
        <dbReference type="Proteomes" id="UP000011083"/>
    </source>
</evidence>
<dbReference type="Pfam" id="PF02737">
    <property type="entry name" value="3HCDH_N"/>
    <property type="match status" value="1"/>
</dbReference>
<dbReference type="GO" id="GO:0003857">
    <property type="term" value="F:(3S)-3-hydroxyacyl-CoA dehydrogenase (NAD+) activity"/>
    <property type="evidence" value="ECO:0007669"/>
    <property type="project" value="TreeGrafter"/>
</dbReference>
<evidence type="ECO:0000256" key="3">
    <source>
        <dbReference type="ARBA" id="ARBA00023235"/>
    </source>
</evidence>
<dbReference type="GeneID" id="14917661"/>
<dbReference type="AlphaFoldDB" id="L8GVC3"/>
<dbReference type="FunFam" id="3.40.50.720:FF:000009">
    <property type="entry name" value="Fatty oxidation complex, alpha subunit"/>
    <property type="match status" value="1"/>
</dbReference>
<feature type="transmembrane region" description="Helical" evidence="7">
    <location>
        <begin position="367"/>
        <end position="390"/>
    </location>
</feature>
<keyword evidence="7" id="KW-0472">Membrane</keyword>
<keyword evidence="7" id="KW-0812">Transmembrane</keyword>
<dbReference type="OrthoDB" id="410701at2759"/>
<evidence type="ECO:0000256" key="7">
    <source>
        <dbReference type="SAM" id="Phobius"/>
    </source>
</evidence>
<proteinExistence type="predicted"/>
<dbReference type="GO" id="GO:0016853">
    <property type="term" value="F:isomerase activity"/>
    <property type="evidence" value="ECO:0007669"/>
    <property type="project" value="UniProtKB-KW"/>
</dbReference>
<dbReference type="RefSeq" id="XP_004338983.1">
    <property type="nucleotide sequence ID" value="XM_004338935.1"/>
</dbReference>
<evidence type="ECO:0000256" key="1">
    <source>
        <dbReference type="ARBA" id="ARBA00005005"/>
    </source>
</evidence>
<accession>L8GVC3</accession>
<keyword evidence="2" id="KW-0560">Oxidoreductase</keyword>
<dbReference type="GO" id="GO:0016829">
    <property type="term" value="F:lyase activity"/>
    <property type="evidence" value="ECO:0007669"/>
    <property type="project" value="UniProtKB-KW"/>
</dbReference>
<dbReference type="GO" id="GO:0005777">
    <property type="term" value="C:peroxisome"/>
    <property type="evidence" value="ECO:0007669"/>
    <property type="project" value="TreeGrafter"/>
</dbReference>
<evidence type="ECO:0000256" key="5">
    <source>
        <dbReference type="ARBA" id="ARBA00023268"/>
    </source>
</evidence>
<keyword evidence="7" id="KW-1133">Transmembrane helix</keyword>
<keyword evidence="10" id="KW-1185">Reference proteome</keyword>
<dbReference type="Proteomes" id="UP000011083">
    <property type="component" value="Unassembled WGS sequence"/>
</dbReference>
<evidence type="ECO:0000256" key="2">
    <source>
        <dbReference type="ARBA" id="ARBA00023002"/>
    </source>
</evidence>
<dbReference type="InterPro" id="IPR001753">
    <property type="entry name" value="Enoyl-CoA_hydra/iso"/>
</dbReference>
<evidence type="ECO:0000256" key="4">
    <source>
        <dbReference type="ARBA" id="ARBA00023239"/>
    </source>
</evidence>
<reference evidence="9 10" key="1">
    <citation type="journal article" date="2013" name="Genome Biol.">
        <title>Genome of Acanthamoeba castellanii highlights extensive lateral gene transfer and early evolution of tyrosine kinase signaling.</title>
        <authorList>
            <person name="Clarke M."/>
            <person name="Lohan A.J."/>
            <person name="Liu B."/>
            <person name="Lagkouvardos I."/>
            <person name="Roy S."/>
            <person name="Zafar N."/>
            <person name="Bertelli C."/>
            <person name="Schilde C."/>
            <person name="Kianianmomeni A."/>
            <person name="Burglin T.R."/>
            <person name="Frech C."/>
            <person name="Turcotte B."/>
            <person name="Kopec K.O."/>
            <person name="Synnott J.M."/>
            <person name="Choo C."/>
            <person name="Paponov I."/>
            <person name="Finkler A."/>
            <person name="Soon Heng Tan C."/>
            <person name="Hutchins A.P."/>
            <person name="Weinmeier T."/>
            <person name="Rattei T."/>
            <person name="Chu J.S."/>
            <person name="Gimenez G."/>
            <person name="Irimia M."/>
            <person name="Rigden D.J."/>
            <person name="Fitzpatrick D.A."/>
            <person name="Lorenzo-Morales J."/>
            <person name="Bateman A."/>
            <person name="Chiu C.H."/>
            <person name="Tang P."/>
            <person name="Hegemann P."/>
            <person name="Fromm H."/>
            <person name="Raoult D."/>
            <person name="Greub G."/>
            <person name="Miranda-Saavedra D."/>
            <person name="Chen N."/>
            <person name="Nash P."/>
            <person name="Ginger M.L."/>
            <person name="Horn M."/>
            <person name="Schaap P."/>
            <person name="Caler L."/>
            <person name="Loftus B."/>
        </authorList>
    </citation>
    <scope>NUCLEOTIDE SEQUENCE [LARGE SCALE GENOMIC DNA]</scope>
    <source>
        <strain evidence="9 10">Neff</strain>
    </source>
</reference>
<name>L8GVC3_ACACF</name>
<protein>
    <submittedName>
        <fullName evidence="9">3hydroxyacyl-CoA dehydrogenase, NAD binding domain containing protein</fullName>
    </submittedName>
</protein>
<dbReference type="GO" id="GO:0070403">
    <property type="term" value="F:NAD+ binding"/>
    <property type="evidence" value="ECO:0007669"/>
    <property type="project" value="InterPro"/>
</dbReference>
<feature type="region of interest" description="Disordered" evidence="6">
    <location>
        <begin position="509"/>
        <end position="535"/>
    </location>
</feature>
<sequence>MDDTKRTCRRRREVILNHLGLGLLSTALTKEEVAAPLDAGLAAVQFGAESVSLHVHRDGSGVAVLTIDNPPVNALSRGVFDGLIRLTHEALEDDNVKLLVITGANQKFVAGAEIASIQDSIELLRNTPDRLDADSMRLMEREHAWLNWLESQSKPVVAAMDTFALGGGLEVAMACHARVATRRTKLGLPELALGVIPGLGGTQRLPRLVGMKKAVDMMLSSRSLKADEAKNLGLVDEVVGGSDPAQLIDAAITVGKEIAEGMRPFVRATQLTDRLEPLPEAKKIIDERAYPPNTVVHPFACLDAVQAGVQMGGSSGVDAERRAVVACLYNDASEAMTHAFFAERKTANVSGVTDQGLQPRPIRSVGIIGGGLMGSGIATALLFSGIAVVIKEVSRQLLDAVVNTVTANLDRAVERRRLTREQRDRLLSMVTPTLQFADFVAVDMVIEAVVENLKVKQDVFREVEKVVKPDCILATNTSTIPIDQIATATQSAHRMLGVHFFSHASGGDRADARGVGAGDRGHARTGQSPAQDAHRRGQLPWITVNRIFFPFFQAASLLVDCGVDPYRIDR</sequence>
<dbReference type="Gene3D" id="3.40.50.720">
    <property type="entry name" value="NAD(P)-binding Rossmann-like Domain"/>
    <property type="match status" value="1"/>
</dbReference>
<dbReference type="VEuPathDB" id="AmoebaDB:ACA1_128570"/>
<dbReference type="SUPFAM" id="SSF51735">
    <property type="entry name" value="NAD(P)-binding Rossmann-fold domains"/>
    <property type="match status" value="1"/>
</dbReference>
<dbReference type="PANTHER" id="PTHR23309:SF49">
    <property type="entry name" value="PEROXISOMAL BIFUNCTIONAL ENZYME"/>
    <property type="match status" value="1"/>
</dbReference>
<evidence type="ECO:0000256" key="6">
    <source>
        <dbReference type="SAM" id="MobiDB-lite"/>
    </source>
</evidence>
<dbReference type="InterPro" id="IPR006176">
    <property type="entry name" value="3-OHacyl-CoA_DH_NAD-bd"/>
</dbReference>